<dbReference type="EMBL" id="JBHUDM010000002">
    <property type="protein sequence ID" value="MFD1641521.1"/>
    <property type="molecule type" value="Genomic_DNA"/>
</dbReference>
<comment type="caution">
    <text evidence="1">The sequence shown here is derived from an EMBL/GenBank/DDBJ whole genome shotgun (WGS) entry which is preliminary data.</text>
</comment>
<sequence length="513" mass="56657">MTQSTFLDLVRKSLSAETAAEFERRVDEQAERLRAAITDGDLDSPDFGIGMELEVYATDEEGTLTRLPKSVFEADCEKELGLHNAELNTSPDRLTEAGIESQAEQLRASVASTREAAREENCEIVLDAMWSVPPAEGTHAYFDDIDREDGVLIANNMAHSPRYSAIDTEILEECGGSVSLSVPGAEVSVPTILVESLTSSIQPHLQVPDTATFPEAYNAAIATLGPVLALSTNSPLLPVDCYDVDDPEALLDETHHELRIDVFEQSINGAWEKVRFPDKLGEPTDVVDFLVDDPTVAPFLREWLADGPRETFADDYWELDHKRGTYWRWLRAVTGGQPVGDGDERSLRIEYRPIPTQPTVDDIVGLQCLVTGLVRGLLVTDHPAKTLDQSTAETAFYNAVREGIDAELAWITADGEETTDSATIYKEVFEYARRGLREQGVSESVIERYLGPIEARWGQRRTPSGWKLDQVRSSIAGGASFPEAVREMQQTYAALSATGTPFAEWDEATVRSR</sequence>
<dbReference type="InterPro" id="IPR006336">
    <property type="entry name" value="GCS2"/>
</dbReference>
<dbReference type="InterPro" id="IPR014746">
    <property type="entry name" value="Gln_synth/guanido_kin_cat_dom"/>
</dbReference>
<evidence type="ECO:0000313" key="1">
    <source>
        <dbReference type="EMBL" id="MFD1641521.1"/>
    </source>
</evidence>
<dbReference type="InterPro" id="IPR050141">
    <property type="entry name" value="GCL_type2/YbdK_subfam"/>
</dbReference>
<keyword evidence="2" id="KW-1185">Reference proteome</keyword>
<dbReference type="AlphaFoldDB" id="A0ABD6D971"/>
<evidence type="ECO:0000313" key="2">
    <source>
        <dbReference type="Proteomes" id="UP001597052"/>
    </source>
</evidence>
<dbReference type="Gene3D" id="3.30.590.20">
    <property type="match status" value="1"/>
</dbReference>
<protein>
    <recommendedName>
        <fullName evidence="3">Gamma-glutamyl:cysteine ligase YbdK, ATP-grasp superfamily</fullName>
    </recommendedName>
</protein>
<name>A0ABD6D971_9EURY</name>
<evidence type="ECO:0008006" key="3">
    <source>
        <dbReference type="Google" id="ProtNLM"/>
    </source>
</evidence>
<reference evidence="1 2" key="1">
    <citation type="journal article" date="2019" name="Int. J. Syst. Evol. Microbiol.">
        <title>The Global Catalogue of Microorganisms (GCM) 10K type strain sequencing project: providing services to taxonomists for standard genome sequencing and annotation.</title>
        <authorList>
            <consortium name="The Broad Institute Genomics Platform"/>
            <consortium name="The Broad Institute Genome Sequencing Center for Infectious Disease"/>
            <person name="Wu L."/>
            <person name="Ma J."/>
        </authorList>
    </citation>
    <scope>NUCLEOTIDE SEQUENCE [LARGE SCALE GENOMIC DNA]</scope>
    <source>
        <strain evidence="1 2">CGMCC 1.10593</strain>
    </source>
</reference>
<proteinExistence type="predicted"/>
<accession>A0ABD6D971</accession>
<dbReference type="Proteomes" id="UP001597052">
    <property type="component" value="Unassembled WGS sequence"/>
</dbReference>
<organism evidence="1 2">
    <name type="scientific">Halohasta litorea</name>
    <dbReference type="NCBI Taxonomy" id="869891"/>
    <lineage>
        <taxon>Archaea</taxon>
        <taxon>Methanobacteriati</taxon>
        <taxon>Methanobacteriota</taxon>
        <taxon>Stenosarchaea group</taxon>
        <taxon>Halobacteria</taxon>
        <taxon>Halobacteriales</taxon>
        <taxon>Haloferacaceae</taxon>
        <taxon>Halohasta</taxon>
    </lineage>
</organism>
<dbReference type="SUPFAM" id="SSF55931">
    <property type="entry name" value="Glutamine synthetase/guanido kinase"/>
    <property type="match status" value="1"/>
</dbReference>
<dbReference type="Pfam" id="PF04107">
    <property type="entry name" value="GCS2"/>
    <property type="match status" value="1"/>
</dbReference>
<dbReference type="PANTHER" id="PTHR36510">
    <property type="entry name" value="GLUTAMATE--CYSTEINE LIGASE 2-RELATED"/>
    <property type="match status" value="1"/>
</dbReference>
<gene>
    <name evidence="1" type="ORF">ACFSBW_06495</name>
</gene>
<dbReference type="PANTHER" id="PTHR36510:SF3">
    <property type="entry name" value="CONSERVED PROTEIN"/>
    <property type="match status" value="1"/>
</dbReference>
<dbReference type="RefSeq" id="WP_256396875.1">
    <property type="nucleotide sequence ID" value="NZ_JANHDJ010000005.1"/>
</dbReference>